<name>A0ABQ5SP86_9CHLO</name>
<dbReference type="PANTHER" id="PTHR43092">
    <property type="entry name" value="L-CYSTEINE DESULFHYDRASE"/>
    <property type="match status" value="1"/>
</dbReference>
<comment type="caution">
    <text evidence="3">The sequence shown here is derived from an EMBL/GenBank/DDBJ whole genome shotgun (WGS) entry which is preliminary data.</text>
</comment>
<dbReference type="InterPro" id="IPR015421">
    <property type="entry name" value="PyrdxlP-dep_Trfase_major"/>
</dbReference>
<evidence type="ECO:0000256" key="1">
    <source>
        <dbReference type="ARBA" id="ARBA00022898"/>
    </source>
</evidence>
<dbReference type="EMBL" id="BSDZ01000103">
    <property type="protein sequence ID" value="GLI71197.1"/>
    <property type="molecule type" value="Genomic_DNA"/>
</dbReference>
<dbReference type="SUPFAM" id="SSF53383">
    <property type="entry name" value="PLP-dependent transferases"/>
    <property type="match status" value="2"/>
</dbReference>
<feature type="compositionally biased region" description="Low complexity" evidence="2">
    <location>
        <begin position="291"/>
        <end position="303"/>
    </location>
</feature>
<evidence type="ECO:0000256" key="2">
    <source>
        <dbReference type="SAM" id="MobiDB-lite"/>
    </source>
</evidence>
<evidence type="ECO:0000313" key="4">
    <source>
        <dbReference type="Proteomes" id="UP001165090"/>
    </source>
</evidence>
<sequence length="581" mass="61584">MAPPSSTPVVTRTGYQNFGSFFTENVEDLICIPKDSYIAPEPPFTPPSLGDIATLDFGEPCRQLFNIDFENWTFINHGAFGAVCRAAHQESNQWREHCESQPLRFLDRQLFPHMVRVMREMADFIGADPRDLVFVPNATTGLNVAIQAAGLRPGDTMYMLNIGYGSVKKMAQAALAAAAGRGAGTAPAPAPAPGADITGGEAPGDINVVYGEVTFPLSSPRDIVDLVAATMPPNTRLAVFDSVTSNTALVMPVSELTRLCKSRGVQVLIDGAHALGQLHLDMRRGICGGTYHDSGSSSSNSGTKGDGHQTRPLQQVGSPATASVSSTAATVEAVNIAAATATAADVVADVVADVAADVAASAGPQGSAPGNLVSPELDCVPDYFVSNCHKWLCAPRGSAILWVAPNRQAFVRPLVVSHGSGCGFTSDFIWDGCRDYAPYLATSSALALWRLLGPPRIRAYCRGLLGEAVALLTARWGTTMLAPFLQMCGCMALVELPRAGLAETEPATSTDAKYVQDLLHHVHAVECPVKCIQGRLYVRISVHIYNILSDYERLAEAVDRIAASNSPSQAQAPDPDPAPNE</sequence>
<accession>A0ABQ5SP86</accession>
<dbReference type="InterPro" id="IPR015424">
    <property type="entry name" value="PyrdxlP-dep_Trfase"/>
</dbReference>
<evidence type="ECO:0008006" key="5">
    <source>
        <dbReference type="Google" id="ProtNLM"/>
    </source>
</evidence>
<feature type="region of interest" description="Disordered" evidence="2">
    <location>
        <begin position="291"/>
        <end position="321"/>
    </location>
</feature>
<keyword evidence="1" id="KW-0663">Pyridoxal phosphate</keyword>
<dbReference type="Proteomes" id="UP001165090">
    <property type="component" value="Unassembled WGS sequence"/>
</dbReference>
<evidence type="ECO:0000313" key="3">
    <source>
        <dbReference type="EMBL" id="GLI71197.1"/>
    </source>
</evidence>
<dbReference type="PANTHER" id="PTHR43092:SF2">
    <property type="entry name" value="HERCYNYLCYSTEINE SULFOXIDE LYASE"/>
    <property type="match status" value="1"/>
</dbReference>
<gene>
    <name evidence="3" type="ORF">VaNZ11_016316</name>
</gene>
<organism evidence="3 4">
    <name type="scientific">Volvox africanus</name>
    <dbReference type="NCBI Taxonomy" id="51714"/>
    <lineage>
        <taxon>Eukaryota</taxon>
        <taxon>Viridiplantae</taxon>
        <taxon>Chlorophyta</taxon>
        <taxon>core chlorophytes</taxon>
        <taxon>Chlorophyceae</taxon>
        <taxon>CS clade</taxon>
        <taxon>Chlamydomonadales</taxon>
        <taxon>Volvocaceae</taxon>
        <taxon>Volvox</taxon>
    </lineage>
</organism>
<proteinExistence type="predicted"/>
<protein>
    <recommendedName>
        <fullName evidence="5">Aminotransferase class V domain-containing protein</fullName>
    </recommendedName>
</protein>
<keyword evidence="4" id="KW-1185">Reference proteome</keyword>
<reference evidence="3 4" key="1">
    <citation type="journal article" date="2023" name="IScience">
        <title>Expanded male sex-determining region conserved during the evolution of homothallism in the green alga Volvox.</title>
        <authorList>
            <person name="Yamamoto K."/>
            <person name="Matsuzaki R."/>
            <person name="Mahakham W."/>
            <person name="Heman W."/>
            <person name="Sekimoto H."/>
            <person name="Kawachi M."/>
            <person name="Minakuchi Y."/>
            <person name="Toyoda A."/>
            <person name="Nozaki H."/>
        </authorList>
    </citation>
    <scope>NUCLEOTIDE SEQUENCE [LARGE SCALE GENOMIC DNA]</scope>
    <source>
        <strain evidence="3 4">NIES-4468</strain>
    </source>
</reference>
<dbReference type="Gene3D" id="3.40.640.10">
    <property type="entry name" value="Type I PLP-dependent aspartate aminotransferase-like (Major domain)"/>
    <property type="match status" value="2"/>
</dbReference>